<evidence type="ECO:0000256" key="1">
    <source>
        <dbReference type="SAM" id="MobiDB-lite"/>
    </source>
</evidence>
<evidence type="ECO:0000313" key="2">
    <source>
        <dbReference type="EMBL" id="KAK5985306.1"/>
    </source>
</evidence>
<dbReference type="EMBL" id="WIXE01001891">
    <property type="protein sequence ID" value="KAK5985306.1"/>
    <property type="molecule type" value="Genomic_DNA"/>
</dbReference>
<evidence type="ECO:0000313" key="3">
    <source>
        <dbReference type="Proteomes" id="UP001331761"/>
    </source>
</evidence>
<keyword evidence="3" id="KW-1185">Reference proteome</keyword>
<comment type="caution">
    <text evidence="2">The sequence shown here is derived from an EMBL/GenBank/DDBJ whole genome shotgun (WGS) entry which is preliminary data.</text>
</comment>
<dbReference type="AlphaFoldDB" id="A0AAN8ITF1"/>
<gene>
    <name evidence="2" type="ORF">GCK32_013888</name>
</gene>
<sequence>MYTTCDIYRKQGTHTHSHSDDSYGMMFSYSKSQEAYKASCAFRATAMDTQQSPPKPRRVSPEDEKDPQGAWQEEESLEVYRRKRTHKPPTDAAPEIVRFVKRHPKRTEEVYETIAPRRDGRKEIILLEPVQFRDQSPDSLHDDYSLYRMEEYVDASS</sequence>
<reference evidence="2 3" key="1">
    <citation type="submission" date="2019-10" db="EMBL/GenBank/DDBJ databases">
        <title>Assembly and Annotation for the nematode Trichostrongylus colubriformis.</title>
        <authorList>
            <person name="Martin J."/>
        </authorList>
    </citation>
    <scope>NUCLEOTIDE SEQUENCE [LARGE SCALE GENOMIC DNA]</scope>
    <source>
        <strain evidence="2">G859</strain>
        <tissue evidence="2">Whole worm</tissue>
    </source>
</reference>
<accession>A0AAN8ITF1</accession>
<protein>
    <submittedName>
        <fullName evidence="2">Uncharacterized protein</fullName>
    </submittedName>
</protein>
<feature type="non-terminal residue" evidence="2">
    <location>
        <position position="157"/>
    </location>
</feature>
<feature type="region of interest" description="Disordered" evidence="1">
    <location>
        <begin position="46"/>
        <end position="93"/>
    </location>
</feature>
<organism evidence="2 3">
    <name type="scientific">Trichostrongylus colubriformis</name>
    <name type="common">Black scour worm</name>
    <dbReference type="NCBI Taxonomy" id="6319"/>
    <lineage>
        <taxon>Eukaryota</taxon>
        <taxon>Metazoa</taxon>
        <taxon>Ecdysozoa</taxon>
        <taxon>Nematoda</taxon>
        <taxon>Chromadorea</taxon>
        <taxon>Rhabditida</taxon>
        <taxon>Rhabditina</taxon>
        <taxon>Rhabditomorpha</taxon>
        <taxon>Strongyloidea</taxon>
        <taxon>Trichostrongylidae</taxon>
        <taxon>Trichostrongylus</taxon>
    </lineage>
</organism>
<name>A0AAN8ITF1_TRICO</name>
<proteinExistence type="predicted"/>
<dbReference type="Proteomes" id="UP001331761">
    <property type="component" value="Unassembled WGS sequence"/>
</dbReference>